<reference evidence="7" key="1">
    <citation type="submission" date="2019-08" db="EMBL/GenBank/DDBJ databases">
        <authorList>
            <person name="Kucharzyk K."/>
            <person name="Murdoch R.W."/>
            <person name="Higgins S."/>
            <person name="Loffler F."/>
        </authorList>
    </citation>
    <scope>NUCLEOTIDE SEQUENCE</scope>
</reference>
<dbReference type="Pfam" id="PF02653">
    <property type="entry name" value="BPD_transp_2"/>
    <property type="match status" value="1"/>
</dbReference>
<accession>A0A644T0A7</accession>
<feature type="transmembrane region" description="Helical" evidence="6">
    <location>
        <begin position="125"/>
        <end position="146"/>
    </location>
</feature>
<dbReference type="CDD" id="cd06581">
    <property type="entry name" value="TM_PBP1_LivM_like"/>
    <property type="match status" value="1"/>
</dbReference>
<dbReference type="EMBL" id="VSSQ01000010">
    <property type="protein sequence ID" value="MPL59887.1"/>
    <property type="molecule type" value="Genomic_DNA"/>
</dbReference>
<evidence type="ECO:0000256" key="2">
    <source>
        <dbReference type="ARBA" id="ARBA00022475"/>
    </source>
</evidence>
<gene>
    <name evidence="7" type="ORF">SDC9_05443</name>
</gene>
<dbReference type="PANTHER" id="PTHR30482:SF17">
    <property type="entry name" value="ABC TRANSPORTER ATP-BINDING PROTEIN"/>
    <property type="match status" value="1"/>
</dbReference>
<evidence type="ECO:0000256" key="6">
    <source>
        <dbReference type="SAM" id="Phobius"/>
    </source>
</evidence>
<evidence type="ECO:0008006" key="8">
    <source>
        <dbReference type="Google" id="ProtNLM"/>
    </source>
</evidence>
<dbReference type="InterPro" id="IPR043428">
    <property type="entry name" value="LivM-like"/>
</dbReference>
<feature type="transmembrane region" description="Helical" evidence="6">
    <location>
        <begin position="259"/>
        <end position="286"/>
    </location>
</feature>
<evidence type="ECO:0000256" key="1">
    <source>
        <dbReference type="ARBA" id="ARBA00004651"/>
    </source>
</evidence>
<protein>
    <recommendedName>
        <fullName evidence="8">Branched-chain amino acid ABC transporter permease</fullName>
    </recommendedName>
</protein>
<dbReference type="GO" id="GO:0015658">
    <property type="term" value="F:branched-chain amino acid transmembrane transporter activity"/>
    <property type="evidence" value="ECO:0007669"/>
    <property type="project" value="InterPro"/>
</dbReference>
<comment type="subcellular location">
    <subcellularLocation>
        <location evidence="1">Cell membrane</location>
        <topology evidence="1">Multi-pass membrane protein</topology>
    </subcellularLocation>
</comment>
<name>A0A644T0A7_9ZZZZ</name>
<dbReference type="GO" id="GO:0005886">
    <property type="term" value="C:plasma membrane"/>
    <property type="evidence" value="ECO:0007669"/>
    <property type="project" value="UniProtKB-SubCell"/>
</dbReference>
<feature type="transmembrane region" description="Helical" evidence="6">
    <location>
        <begin position="293"/>
        <end position="312"/>
    </location>
</feature>
<evidence type="ECO:0000256" key="5">
    <source>
        <dbReference type="ARBA" id="ARBA00023136"/>
    </source>
</evidence>
<evidence type="ECO:0000256" key="4">
    <source>
        <dbReference type="ARBA" id="ARBA00022989"/>
    </source>
</evidence>
<evidence type="ECO:0000256" key="3">
    <source>
        <dbReference type="ARBA" id="ARBA00022692"/>
    </source>
</evidence>
<keyword evidence="4 6" id="KW-1133">Transmembrane helix</keyword>
<dbReference type="PANTHER" id="PTHR30482">
    <property type="entry name" value="HIGH-AFFINITY BRANCHED-CHAIN AMINO ACID TRANSPORT SYSTEM PERMEASE"/>
    <property type="match status" value="1"/>
</dbReference>
<feature type="transmembrane region" description="Helical" evidence="6">
    <location>
        <begin position="21"/>
        <end position="40"/>
    </location>
</feature>
<organism evidence="7">
    <name type="scientific">bioreactor metagenome</name>
    <dbReference type="NCBI Taxonomy" id="1076179"/>
    <lineage>
        <taxon>unclassified sequences</taxon>
        <taxon>metagenomes</taxon>
        <taxon>ecological metagenomes</taxon>
    </lineage>
</organism>
<dbReference type="AlphaFoldDB" id="A0A644T0A7"/>
<feature type="transmembrane region" description="Helical" evidence="6">
    <location>
        <begin position="224"/>
        <end position="247"/>
    </location>
</feature>
<comment type="caution">
    <text evidence="7">The sequence shown here is derived from an EMBL/GenBank/DDBJ whole genome shotgun (WGS) entry which is preliminary data.</text>
</comment>
<evidence type="ECO:0000313" key="7">
    <source>
        <dbReference type="EMBL" id="MPL59887.1"/>
    </source>
</evidence>
<sequence length="341" mass="37879">MSKAKNLQIRADTMAPHRRGLSLVFPFLFVGLLIVARFLFPNKMTFLVEVATFSIFAMGNNILMGYMGFISFGQPFYLSSGAYTAALYLAYVGRNPLVAIALAILTGLIIGGVFGAIFMRLKSSYFTLINAALCAMGLFMFQRLLIGVTRGDDGLWYRSRMLATPLLDIRFPKNFFFFIMAILLIVLLLYRQLHRSALGNAFRTIQSNEEKLQFLGYNPFRIKVVGFMLATVMASFAGSLFAINFGFVNPNMGENSRAIEVVVATLLGGVGSLYGPLFGTLGFLGIKDIVSNFVSRWEFVVGIITMLILFRFNEGIWGFFLNTGAWIKGRFKSGAQATKAR</sequence>
<dbReference type="InterPro" id="IPR001851">
    <property type="entry name" value="ABC_transp_permease"/>
</dbReference>
<keyword evidence="3 6" id="KW-0812">Transmembrane</keyword>
<keyword evidence="2" id="KW-1003">Cell membrane</keyword>
<keyword evidence="5 6" id="KW-0472">Membrane</keyword>
<feature type="transmembrane region" description="Helical" evidence="6">
    <location>
        <begin position="175"/>
        <end position="193"/>
    </location>
</feature>
<feature type="transmembrane region" description="Helical" evidence="6">
    <location>
        <begin position="97"/>
        <end position="118"/>
    </location>
</feature>
<proteinExistence type="predicted"/>